<proteinExistence type="predicted"/>
<dbReference type="PANTHER" id="PTHR17630:SF44">
    <property type="entry name" value="PROTEIN AIM2"/>
    <property type="match status" value="1"/>
</dbReference>
<dbReference type="STRING" id="183478.A0A364MTJ4"/>
<dbReference type="InterPro" id="IPR029058">
    <property type="entry name" value="AB_hydrolase_fold"/>
</dbReference>
<keyword evidence="2" id="KW-0378">Hydrolase</keyword>
<accession>A0A364MTJ4</accession>
<dbReference type="EMBL" id="QGDH01000190">
    <property type="protein sequence ID" value="RAR03122.1"/>
    <property type="molecule type" value="Genomic_DNA"/>
</dbReference>
<evidence type="ECO:0000313" key="2">
    <source>
        <dbReference type="EMBL" id="RAR03122.1"/>
    </source>
</evidence>
<comment type="caution">
    <text evidence="2">The sequence shown here is derived from an EMBL/GenBank/DDBJ whole genome shotgun (WGS) entry which is preliminary data.</text>
</comment>
<dbReference type="Proteomes" id="UP000249619">
    <property type="component" value="Unassembled WGS sequence"/>
</dbReference>
<feature type="domain" description="Dienelactone hydrolase" evidence="1">
    <location>
        <begin position="69"/>
        <end position="282"/>
    </location>
</feature>
<dbReference type="OrthoDB" id="17560at2759"/>
<keyword evidence="3" id="KW-1185">Reference proteome</keyword>
<dbReference type="PANTHER" id="PTHR17630">
    <property type="entry name" value="DIENELACTONE HYDROLASE"/>
    <property type="match status" value="1"/>
</dbReference>
<dbReference type="InterPro" id="IPR002925">
    <property type="entry name" value="Dienelactn_hydro"/>
</dbReference>
<sequence>MTQEEIQTLCPAQLPQISNHQVHFPFAFTPPLVSSASFAMASHPMGRCCIVGVRHEGTPKGEIKQIGDIRTYFAYPENRNTQNAILIMTDVLGMDFPNIQLIADQFAANGYFTVIPDVFNGAEVSFPAPPTFNLQEYIATKMPQTATVDPIYAQVIKHLRGELGVKRLGGVGYCFGGKYVCRWLKEGALDAGFTAHPSFVDAEEVRNIRGPLSIAAAETDSIFPAEKRRETEDILKEHTVPYQMFLYSDVEHGFATKGDLSHKKARFAKEQAFFQAVFWLDEHVKKEPDA</sequence>
<name>A0A364MTJ4_STELY</name>
<protein>
    <submittedName>
        <fullName evidence="2">Dienelactone hydrolase family protein</fullName>
    </submittedName>
</protein>
<dbReference type="Pfam" id="PF01738">
    <property type="entry name" value="DLH"/>
    <property type="match status" value="1"/>
</dbReference>
<gene>
    <name evidence="2" type="ORF">DDE83_008330</name>
</gene>
<dbReference type="GO" id="GO:0016787">
    <property type="term" value="F:hydrolase activity"/>
    <property type="evidence" value="ECO:0007669"/>
    <property type="project" value="UniProtKB-KW"/>
</dbReference>
<dbReference type="Gene3D" id="3.40.50.1820">
    <property type="entry name" value="alpha/beta hydrolase"/>
    <property type="match status" value="1"/>
</dbReference>
<evidence type="ECO:0000259" key="1">
    <source>
        <dbReference type="Pfam" id="PF01738"/>
    </source>
</evidence>
<organism evidence="2 3">
    <name type="scientific">Stemphylium lycopersici</name>
    <name type="common">Tomato gray leaf spot disease fungus</name>
    <name type="synonym">Thyrospora lycopersici</name>
    <dbReference type="NCBI Taxonomy" id="183478"/>
    <lineage>
        <taxon>Eukaryota</taxon>
        <taxon>Fungi</taxon>
        <taxon>Dikarya</taxon>
        <taxon>Ascomycota</taxon>
        <taxon>Pezizomycotina</taxon>
        <taxon>Dothideomycetes</taxon>
        <taxon>Pleosporomycetidae</taxon>
        <taxon>Pleosporales</taxon>
        <taxon>Pleosporineae</taxon>
        <taxon>Pleosporaceae</taxon>
        <taxon>Stemphylium</taxon>
    </lineage>
</organism>
<dbReference type="AlphaFoldDB" id="A0A364MTJ4"/>
<evidence type="ECO:0000313" key="3">
    <source>
        <dbReference type="Proteomes" id="UP000249619"/>
    </source>
</evidence>
<reference evidence="3" key="1">
    <citation type="submission" date="2018-05" db="EMBL/GenBank/DDBJ databases">
        <title>Draft genome sequence of Stemphylium lycopersici strain CIDEFI 213.</title>
        <authorList>
            <person name="Medina R."/>
            <person name="Franco M.E.E."/>
            <person name="Lucentini C.G."/>
            <person name="Saparrat M.C.N."/>
            <person name="Balatti P.A."/>
        </authorList>
    </citation>
    <scope>NUCLEOTIDE SEQUENCE [LARGE SCALE GENOMIC DNA]</scope>
    <source>
        <strain evidence="3">CIDEFI 213</strain>
    </source>
</reference>
<dbReference type="SUPFAM" id="SSF53474">
    <property type="entry name" value="alpha/beta-Hydrolases"/>
    <property type="match status" value="1"/>
</dbReference>